<dbReference type="InterPro" id="IPR014748">
    <property type="entry name" value="Enoyl-CoA_hydra_C"/>
</dbReference>
<evidence type="ECO:0000256" key="1">
    <source>
        <dbReference type="ARBA" id="ARBA00005254"/>
    </source>
</evidence>
<dbReference type="CDD" id="cd06558">
    <property type="entry name" value="crotonase-like"/>
    <property type="match status" value="1"/>
</dbReference>
<dbReference type="InterPro" id="IPR029045">
    <property type="entry name" value="ClpP/crotonase-like_dom_sf"/>
</dbReference>
<dbReference type="GO" id="GO:0016853">
    <property type="term" value="F:isomerase activity"/>
    <property type="evidence" value="ECO:0007669"/>
    <property type="project" value="UniProtKB-KW"/>
</dbReference>
<keyword evidence="2" id="KW-0413">Isomerase</keyword>
<evidence type="ECO:0000313" key="2">
    <source>
        <dbReference type="EMBL" id="NJC32918.1"/>
    </source>
</evidence>
<gene>
    <name evidence="2" type="ORF">GGR88_000392</name>
</gene>
<evidence type="ECO:0000313" key="3">
    <source>
        <dbReference type="Proteomes" id="UP000734218"/>
    </source>
</evidence>
<name>A0ABX0XIC8_9SPHN</name>
<dbReference type="PANTHER" id="PTHR43459">
    <property type="entry name" value="ENOYL-COA HYDRATASE"/>
    <property type="match status" value="1"/>
</dbReference>
<accession>A0ABX0XIC8</accession>
<reference evidence="2 3" key="1">
    <citation type="submission" date="2020-03" db="EMBL/GenBank/DDBJ databases">
        <title>Genomic Encyclopedia of Type Strains, Phase IV (KMG-IV): sequencing the most valuable type-strain genomes for metagenomic binning, comparative biology and taxonomic classification.</title>
        <authorList>
            <person name="Goeker M."/>
        </authorList>
    </citation>
    <scope>NUCLEOTIDE SEQUENCE [LARGE SCALE GENOMIC DNA]</scope>
    <source>
        <strain evidence="2 3">DSM 27651</strain>
    </source>
</reference>
<protein>
    <submittedName>
        <fullName evidence="2">2-(1,2-epoxy-1,2-dihydrophenyl)acetyl-CoA isomerase</fullName>
        <ecNumber evidence="2">5.3.3.18</ecNumber>
    </submittedName>
</protein>
<proteinExistence type="inferred from homology"/>
<comment type="similarity">
    <text evidence="1">Belongs to the enoyl-CoA hydratase/isomerase family.</text>
</comment>
<dbReference type="EMBL" id="JAATJE010000001">
    <property type="protein sequence ID" value="NJC32918.1"/>
    <property type="molecule type" value="Genomic_DNA"/>
</dbReference>
<dbReference type="Proteomes" id="UP000734218">
    <property type="component" value="Unassembled WGS sequence"/>
</dbReference>
<dbReference type="RefSeq" id="WP_167952464.1">
    <property type="nucleotide sequence ID" value="NZ_JAATJE010000001.1"/>
</dbReference>
<keyword evidence="3" id="KW-1185">Reference proteome</keyword>
<dbReference type="Gene3D" id="3.90.226.10">
    <property type="entry name" value="2-enoyl-CoA Hydratase, Chain A, domain 1"/>
    <property type="match status" value="1"/>
</dbReference>
<sequence length="260" mass="26656">MTYDTVTLAMTDDRVATVTLNRPDRMNALSPQLFDDATAAIEQAVAGGAGAVVLTGAGGAFCAGADLTAAADPSKVGDTLERYYNPFTRLIFDLPVPVVTAINGPAVGAGLGIALLGDISIAARSSYLLLAFVGIGLVPDAGSSWLVAKAVGRAKALELALLGDRVSAEAAAEMGLVTRVVDDADCLPTAQALAARLARGPSPAVRLIRRQMNAALNLDLDAVLAMEAQHQGEAGRSADFMEGVTAFLQKRPPAFGGQHG</sequence>
<dbReference type="PANTHER" id="PTHR43459:SF1">
    <property type="entry name" value="EG:BACN32G11.4 PROTEIN"/>
    <property type="match status" value="1"/>
</dbReference>
<dbReference type="InterPro" id="IPR001753">
    <property type="entry name" value="Enoyl-CoA_hydra/iso"/>
</dbReference>
<comment type="caution">
    <text evidence="2">The sequence shown here is derived from an EMBL/GenBank/DDBJ whole genome shotgun (WGS) entry which is preliminary data.</text>
</comment>
<dbReference type="EC" id="5.3.3.18" evidence="2"/>
<organism evidence="2 3">
    <name type="scientific">Sphingomonas jejuensis</name>
    <dbReference type="NCBI Taxonomy" id="904715"/>
    <lineage>
        <taxon>Bacteria</taxon>
        <taxon>Pseudomonadati</taxon>
        <taxon>Pseudomonadota</taxon>
        <taxon>Alphaproteobacteria</taxon>
        <taxon>Sphingomonadales</taxon>
        <taxon>Sphingomonadaceae</taxon>
        <taxon>Sphingomonas</taxon>
    </lineage>
</organism>
<dbReference type="Pfam" id="PF00378">
    <property type="entry name" value="ECH_1"/>
    <property type="match status" value="1"/>
</dbReference>
<dbReference type="Gene3D" id="1.10.12.10">
    <property type="entry name" value="Lyase 2-enoyl-coa Hydratase, Chain A, domain 2"/>
    <property type="match status" value="1"/>
</dbReference>
<dbReference type="SUPFAM" id="SSF52096">
    <property type="entry name" value="ClpP/crotonase"/>
    <property type="match status" value="1"/>
</dbReference>